<dbReference type="Proteomes" id="UP001281147">
    <property type="component" value="Unassembled WGS sequence"/>
</dbReference>
<organism evidence="1 2">
    <name type="scientific">Vermiconidia calcicola</name>
    <dbReference type="NCBI Taxonomy" id="1690605"/>
    <lineage>
        <taxon>Eukaryota</taxon>
        <taxon>Fungi</taxon>
        <taxon>Dikarya</taxon>
        <taxon>Ascomycota</taxon>
        <taxon>Pezizomycotina</taxon>
        <taxon>Dothideomycetes</taxon>
        <taxon>Dothideomycetidae</taxon>
        <taxon>Mycosphaerellales</taxon>
        <taxon>Extremaceae</taxon>
        <taxon>Vermiconidia</taxon>
    </lineage>
</organism>
<reference evidence="1" key="1">
    <citation type="submission" date="2023-07" db="EMBL/GenBank/DDBJ databases">
        <title>Black Yeasts Isolated from many extreme environments.</title>
        <authorList>
            <person name="Coleine C."/>
            <person name="Stajich J.E."/>
            <person name="Selbmann L."/>
        </authorList>
    </citation>
    <scope>NUCLEOTIDE SEQUENCE</scope>
    <source>
        <strain evidence="1">CCFEE 5714</strain>
    </source>
</reference>
<dbReference type="EMBL" id="JAUTXU010000106">
    <property type="protein sequence ID" value="KAK3707815.1"/>
    <property type="molecule type" value="Genomic_DNA"/>
</dbReference>
<evidence type="ECO:0000313" key="2">
    <source>
        <dbReference type="Proteomes" id="UP001281147"/>
    </source>
</evidence>
<proteinExistence type="predicted"/>
<protein>
    <submittedName>
        <fullName evidence="1">Uncharacterized protein</fullName>
    </submittedName>
</protein>
<accession>A0ACC3N1E2</accession>
<sequence>MSAPSSIHNSTRQPPTAEATKAEHQISLIDTERPAEPVQDAERNDSEATTAPPTPGPGITKRLTSNTLAVQQSLKREWTKRKYARYDRGRYNIDEDAPEEDPANLGEAVSTPQQASYLDRTRAKANKYLPLKRKRKLGNGRDDEDTVVDILYENQRGFFWFGKPRYSTSTLGPTDPRPWQNGQFRTSPVDIRNAQVPDPSWEWAWKSWYVDMSRDVDEQGWEYSFQFAGNFAWHGSHPWFHSFVRRRRWLRMRRRKVDIQHRTKEKAHEFTAEYFTIHPKMVRRGSGDVSKMAESELARLLRQSEDEAVEKMDIVDIGSLILALKKAAVDREKLVAVRKFFESGGDELFYLSDRMQEIMSLFIFQSSRRQLLTDLLNRYDDTSARQRNLTQHDHEDDSATAQKDHDAAARHAENLMKAVKAADEQVKRLEYWSDIKSMAQNGSTLEPREGGNWDMQKWQGLSSPKSPETKHPRGLFRSKQEAREGVLDLHPHPEHPEEEEEEEAEGAERKERGKGKENEGAAPSKKSSATWYEAKKTQTGESSEDTTAAYSTAAESASELPRKGSLRQKGKGRSGTNLDGVDEEASADDDTAAAADESEEAPPSPRLPDISAQRSKSTVQILEPDPEPPEGPGGASALIDAAMGGASGPIKDNMKDAAMDIKDAATEAKERVKDVINKDGEGEEER</sequence>
<evidence type="ECO:0000313" key="1">
    <source>
        <dbReference type="EMBL" id="KAK3707815.1"/>
    </source>
</evidence>
<gene>
    <name evidence="1" type="ORF">LTR37_011817</name>
</gene>
<keyword evidence="2" id="KW-1185">Reference proteome</keyword>
<comment type="caution">
    <text evidence="1">The sequence shown here is derived from an EMBL/GenBank/DDBJ whole genome shotgun (WGS) entry which is preliminary data.</text>
</comment>
<name>A0ACC3N1E2_9PEZI</name>